<sequence length="148" mass="15218">MTRLTWRYRAPVGAVLACGLAVGLATPSSAASRLLSLKLDAPYVTVSFLDTEAHDKSNVLVLRPEGGGETVRVILADEIPGVGTTVVKRLDAGIRPGTRYCGAVEVALPAAQEPTAPPSELPTALPEPDDVGTIYETGSVCAGPPGSP</sequence>
<keyword evidence="3" id="KW-1185">Reference proteome</keyword>
<evidence type="ECO:0000313" key="2">
    <source>
        <dbReference type="EMBL" id="MFH7599733.1"/>
    </source>
</evidence>
<accession>A0ABW7PMS7</accession>
<organism evidence="2 3">
    <name type="scientific">Streptomyces racemochromogenes</name>
    <dbReference type="NCBI Taxonomy" id="67353"/>
    <lineage>
        <taxon>Bacteria</taxon>
        <taxon>Bacillati</taxon>
        <taxon>Actinomycetota</taxon>
        <taxon>Actinomycetes</taxon>
        <taxon>Kitasatosporales</taxon>
        <taxon>Streptomycetaceae</taxon>
        <taxon>Streptomyces</taxon>
    </lineage>
</organism>
<proteinExistence type="predicted"/>
<name>A0ABW7PMS7_9ACTN</name>
<protein>
    <submittedName>
        <fullName evidence="2">Uncharacterized protein</fullName>
    </submittedName>
</protein>
<dbReference type="RefSeq" id="WP_395513361.1">
    <property type="nucleotide sequence ID" value="NZ_JBBDHD010000146.1"/>
</dbReference>
<gene>
    <name evidence="2" type="ORF">WDV06_32230</name>
</gene>
<feature type="region of interest" description="Disordered" evidence="1">
    <location>
        <begin position="111"/>
        <end position="133"/>
    </location>
</feature>
<reference evidence="2 3" key="1">
    <citation type="submission" date="2024-03" db="EMBL/GenBank/DDBJ databases">
        <title>Whole genome sequencing of Streptomyces racemochromogenes, to identify antimicrobial biosynthetic gene clusters.</title>
        <authorList>
            <person name="Suryawanshi P."/>
            <person name="Krishnaraj P.U."/>
            <person name="Arun Y.P."/>
            <person name="Suryawanshi M.P."/>
            <person name="Rakshit O."/>
        </authorList>
    </citation>
    <scope>NUCLEOTIDE SEQUENCE [LARGE SCALE GENOMIC DNA]</scope>
    <source>
        <strain evidence="2 3">AUDT626</strain>
    </source>
</reference>
<dbReference type="Proteomes" id="UP001610631">
    <property type="component" value="Unassembled WGS sequence"/>
</dbReference>
<evidence type="ECO:0000313" key="3">
    <source>
        <dbReference type="Proteomes" id="UP001610631"/>
    </source>
</evidence>
<dbReference type="EMBL" id="JBBDHD010000146">
    <property type="protein sequence ID" value="MFH7599733.1"/>
    <property type="molecule type" value="Genomic_DNA"/>
</dbReference>
<evidence type="ECO:0000256" key="1">
    <source>
        <dbReference type="SAM" id="MobiDB-lite"/>
    </source>
</evidence>
<comment type="caution">
    <text evidence="2">The sequence shown here is derived from an EMBL/GenBank/DDBJ whole genome shotgun (WGS) entry which is preliminary data.</text>
</comment>